<evidence type="ECO:0000313" key="2">
    <source>
        <dbReference type="Proteomes" id="UP000824469"/>
    </source>
</evidence>
<comment type="caution">
    <text evidence="1">The sequence shown here is derived from an EMBL/GenBank/DDBJ whole genome shotgun (WGS) entry which is preliminary data.</text>
</comment>
<dbReference type="EMBL" id="JAHRHJ020000005">
    <property type="protein sequence ID" value="KAH9314785.1"/>
    <property type="molecule type" value="Genomic_DNA"/>
</dbReference>
<reference evidence="1 2" key="1">
    <citation type="journal article" date="2021" name="Nat. Plants">
        <title>The Taxus genome provides insights into paclitaxel biosynthesis.</title>
        <authorList>
            <person name="Xiong X."/>
            <person name="Gou J."/>
            <person name="Liao Q."/>
            <person name="Li Y."/>
            <person name="Zhou Q."/>
            <person name="Bi G."/>
            <person name="Li C."/>
            <person name="Du R."/>
            <person name="Wang X."/>
            <person name="Sun T."/>
            <person name="Guo L."/>
            <person name="Liang H."/>
            <person name="Lu P."/>
            <person name="Wu Y."/>
            <person name="Zhang Z."/>
            <person name="Ro D.K."/>
            <person name="Shang Y."/>
            <person name="Huang S."/>
            <person name="Yan J."/>
        </authorList>
    </citation>
    <scope>NUCLEOTIDE SEQUENCE [LARGE SCALE GENOMIC DNA]</scope>
    <source>
        <strain evidence="1">Ta-2019</strain>
    </source>
</reference>
<gene>
    <name evidence="1" type="ORF">KI387_023412</name>
</gene>
<dbReference type="AlphaFoldDB" id="A0AA38G2T7"/>
<dbReference type="Proteomes" id="UP000824469">
    <property type="component" value="Unassembled WGS sequence"/>
</dbReference>
<name>A0AA38G2T7_TAXCH</name>
<organism evidence="1 2">
    <name type="scientific">Taxus chinensis</name>
    <name type="common">Chinese yew</name>
    <name type="synonym">Taxus wallichiana var. chinensis</name>
    <dbReference type="NCBI Taxonomy" id="29808"/>
    <lineage>
        <taxon>Eukaryota</taxon>
        <taxon>Viridiplantae</taxon>
        <taxon>Streptophyta</taxon>
        <taxon>Embryophyta</taxon>
        <taxon>Tracheophyta</taxon>
        <taxon>Spermatophyta</taxon>
        <taxon>Pinopsida</taxon>
        <taxon>Pinidae</taxon>
        <taxon>Conifers II</taxon>
        <taxon>Cupressales</taxon>
        <taxon>Taxaceae</taxon>
        <taxon>Taxus</taxon>
    </lineage>
</organism>
<proteinExistence type="predicted"/>
<keyword evidence="2" id="KW-1185">Reference proteome</keyword>
<feature type="non-terminal residue" evidence="1">
    <location>
        <position position="1"/>
    </location>
</feature>
<protein>
    <submittedName>
        <fullName evidence="1">Uncharacterized protein</fullName>
    </submittedName>
</protein>
<evidence type="ECO:0000313" key="1">
    <source>
        <dbReference type="EMBL" id="KAH9314785.1"/>
    </source>
</evidence>
<accession>A0AA38G2T7</accession>
<sequence>CRKVNFHAKLCKCPTRIEDGIDRRSNKEEERNDEIPCPLVKGACHDVETDPSNLGLSEVLWGDAPSAHVGQSEIAEEEWVNIKADALNKEDGESSQWENSSEAEENVTDFAPKMVDGNRQNINKDHNRVILNANVNSDKRTKVGSGEMNASLTMEERNSNFDSPKLNGNLEVVLDVDDGNNADWCTVIRKSYRGFRGGSTRR</sequence>